<comment type="caution">
    <text evidence="2">The sequence shown here is derived from an EMBL/GenBank/DDBJ whole genome shotgun (WGS) entry which is preliminary data.</text>
</comment>
<name>A0ABN7UWQ6_GIGMA</name>
<dbReference type="EMBL" id="CAJVQB010006323">
    <property type="protein sequence ID" value="CAG8681924.1"/>
    <property type="molecule type" value="Genomic_DNA"/>
</dbReference>
<protein>
    <submittedName>
        <fullName evidence="2">16649_t:CDS:1</fullName>
    </submittedName>
</protein>
<accession>A0ABN7UWQ6</accession>
<feature type="region of interest" description="Disordered" evidence="1">
    <location>
        <begin position="1"/>
        <end position="27"/>
    </location>
</feature>
<evidence type="ECO:0000256" key="1">
    <source>
        <dbReference type="SAM" id="MobiDB-lite"/>
    </source>
</evidence>
<feature type="compositionally biased region" description="Polar residues" evidence="1">
    <location>
        <begin position="14"/>
        <end position="25"/>
    </location>
</feature>
<reference evidence="2 3" key="1">
    <citation type="submission" date="2021-06" db="EMBL/GenBank/DDBJ databases">
        <authorList>
            <person name="Kallberg Y."/>
            <person name="Tangrot J."/>
            <person name="Rosling A."/>
        </authorList>
    </citation>
    <scope>NUCLEOTIDE SEQUENCE [LARGE SCALE GENOMIC DNA]</scope>
    <source>
        <strain evidence="2 3">120-4 pot B 10/14</strain>
    </source>
</reference>
<sequence>MLMRSDDNHMIEKGSSSIAAPSEPQSIMRGTLWERVVIENMEGDSSETCPTSQGNQHWTLT</sequence>
<dbReference type="Proteomes" id="UP000789901">
    <property type="component" value="Unassembled WGS sequence"/>
</dbReference>
<organism evidence="2 3">
    <name type="scientific">Gigaspora margarita</name>
    <dbReference type="NCBI Taxonomy" id="4874"/>
    <lineage>
        <taxon>Eukaryota</taxon>
        <taxon>Fungi</taxon>
        <taxon>Fungi incertae sedis</taxon>
        <taxon>Mucoromycota</taxon>
        <taxon>Glomeromycotina</taxon>
        <taxon>Glomeromycetes</taxon>
        <taxon>Diversisporales</taxon>
        <taxon>Gigasporaceae</taxon>
        <taxon>Gigaspora</taxon>
    </lineage>
</organism>
<feature type="compositionally biased region" description="Polar residues" evidence="1">
    <location>
        <begin position="46"/>
        <end position="61"/>
    </location>
</feature>
<evidence type="ECO:0000313" key="3">
    <source>
        <dbReference type="Proteomes" id="UP000789901"/>
    </source>
</evidence>
<evidence type="ECO:0000313" key="2">
    <source>
        <dbReference type="EMBL" id="CAG8681924.1"/>
    </source>
</evidence>
<proteinExistence type="predicted"/>
<gene>
    <name evidence="2" type="ORF">GMARGA_LOCUS11008</name>
</gene>
<feature type="compositionally biased region" description="Basic and acidic residues" evidence="1">
    <location>
        <begin position="1"/>
        <end position="12"/>
    </location>
</feature>
<feature type="region of interest" description="Disordered" evidence="1">
    <location>
        <begin position="41"/>
        <end position="61"/>
    </location>
</feature>
<keyword evidence="3" id="KW-1185">Reference proteome</keyword>